<name>A0A0G3BXL9_9BURK</name>
<feature type="domain" description="Haem-binding uptake Tiki superfamily ChaN" evidence="3">
    <location>
        <begin position="34"/>
        <end position="218"/>
    </location>
</feature>
<feature type="chain" id="PRO_5002552254" evidence="2">
    <location>
        <begin position="33"/>
        <end position="279"/>
    </location>
</feature>
<organism evidence="4 5">
    <name type="scientific">Caldimonas brevitalea</name>
    <dbReference type="NCBI Taxonomy" id="413882"/>
    <lineage>
        <taxon>Bacteria</taxon>
        <taxon>Pseudomonadati</taxon>
        <taxon>Pseudomonadota</taxon>
        <taxon>Betaproteobacteria</taxon>
        <taxon>Burkholderiales</taxon>
        <taxon>Sphaerotilaceae</taxon>
        <taxon>Caldimonas</taxon>
    </lineage>
</organism>
<evidence type="ECO:0000259" key="3">
    <source>
        <dbReference type="Pfam" id="PF04187"/>
    </source>
</evidence>
<dbReference type="KEGG" id="pbh:AAW51_5435"/>
<feature type="region of interest" description="Disordered" evidence="1">
    <location>
        <begin position="242"/>
        <end position="279"/>
    </location>
</feature>
<dbReference type="Pfam" id="PF04187">
    <property type="entry name" value="Cofac_haem_bdg"/>
    <property type="match status" value="1"/>
</dbReference>
<dbReference type="RefSeq" id="WP_047197107.1">
    <property type="nucleotide sequence ID" value="NZ_CP011371.1"/>
</dbReference>
<dbReference type="InterPro" id="IPR007314">
    <property type="entry name" value="Cofac_haem-bd_dom"/>
</dbReference>
<evidence type="ECO:0000313" key="4">
    <source>
        <dbReference type="EMBL" id="AKJ32126.1"/>
    </source>
</evidence>
<keyword evidence="4" id="KW-0449">Lipoprotein</keyword>
<keyword evidence="5" id="KW-1185">Reference proteome</keyword>
<dbReference type="OrthoDB" id="9795827at2"/>
<dbReference type="Gene3D" id="1.10.8.760">
    <property type="entry name" value="Haem-binding uptake, Tiki superfamily, ChaN, domain 2"/>
    <property type="match status" value="1"/>
</dbReference>
<evidence type="ECO:0000256" key="1">
    <source>
        <dbReference type="SAM" id="MobiDB-lite"/>
    </source>
</evidence>
<dbReference type="PROSITE" id="PS51257">
    <property type="entry name" value="PROKAR_LIPOPROTEIN"/>
    <property type="match status" value="1"/>
</dbReference>
<reference evidence="4 5" key="1">
    <citation type="submission" date="2015-05" db="EMBL/GenBank/DDBJ databases">
        <authorList>
            <person name="Tang B."/>
            <person name="Yu Y."/>
        </authorList>
    </citation>
    <scope>NUCLEOTIDE SEQUENCE [LARGE SCALE GENOMIC DNA]</scope>
    <source>
        <strain evidence="4 5">DSM 7029</strain>
    </source>
</reference>
<dbReference type="Gene3D" id="3.40.50.11550">
    <property type="match status" value="1"/>
</dbReference>
<sequence>MNAFSTRRAFRGHAPRRLAGLLLSLLCGCAAAQTAWLFGERHDQLDQQRQVAAEVQRLAQQGRLHALVVEMAERGRHTAGLPKHSSEAQVRDALGWHDKAWPWSQYRDVVMHAVQAGRPVYGGDLPRPALREAMGQTHWDRAVPPPAHARLIEAVREGHCGLLPEAHLPGMVRMQLARDRSLAETLRDASAGAARDRVTVMLSGAVHASRGTGVPLQLDNVAPGLVVRTIVFAAAGAETRTGFDETRPARLTPTKSDPCDALRRKAVPAAPPASGAASS</sequence>
<evidence type="ECO:0000313" key="5">
    <source>
        <dbReference type="Proteomes" id="UP000035352"/>
    </source>
</evidence>
<dbReference type="EMBL" id="CP011371">
    <property type="protein sequence ID" value="AKJ32126.1"/>
    <property type="molecule type" value="Genomic_DNA"/>
</dbReference>
<dbReference type="SUPFAM" id="SSF159501">
    <property type="entry name" value="EreA/ChaN-like"/>
    <property type="match status" value="1"/>
</dbReference>
<gene>
    <name evidence="4" type="ORF">AAW51_5435</name>
</gene>
<evidence type="ECO:0000256" key="2">
    <source>
        <dbReference type="SAM" id="SignalP"/>
    </source>
</evidence>
<proteinExistence type="predicted"/>
<dbReference type="Proteomes" id="UP000035352">
    <property type="component" value="Chromosome"/>
</dbReference>
<feature type="signal peptide" evidence="2">
    <location>
        <begin position="1"/>
        <end position="32"/>
    </location>
</feature>
<accession>A0A0G3BXL9</accession>
<protein>
    <submittedName>
        <fullName evidence="4">Lipoprotein</fullName>
    </submittedName>
</protein>
<dbReference type="AlphaFoldDB" id="A0A0G3BXL9"/>
<dbReference type="STRING" id="413882.AAW51_5435"/>
<keyword evidence="2" id="KW-0732">Signal</keyword>